<dbReference type="AlphaFoldDB" id="A0A0H5QH96"/>
<sequence>MYRPIVSVAPSQCPSVVGDPVAPEPYSMRMTITLNNLTLDDQEPVADLQDINLRAHNMYYNLTKLFEKVSTSKNSKALGTFAIEFETKHDRLLPYELIQLDMIREHMDQEQLIGHFDLVLAQVAQATSGQVETTMELKDSSDKTIGKSDVSVEWIISECVR</sequence>
<proteinExistence type="predicted"/>
<organism evidence="1">
    <name type="scientific">Spongospora subterranea</name>
    <dbReference type="NCBI Taxonomy" id="70186"/>
    <lineage>
        <taxon>Eukaryota</taxon>
        <taxon>Sar</taxon>
        <taxon>Rhizaria</taxon>
        <taxon>Endomyxa</taxon>
        <taxon>Phytomyxea</taxon>
        <taxon>Plasmodiophorida</taxon>
        <taxon>Plasmodiophoridae</taxon>
        <taxon>Spongospora</taxon>
    </lineage>
</organism>
<accession>A0A0H5QH96</accession>
<name>A0A0H5QH96_9EUKA</name>
<protein>
    <submittedName>
        <fullName evidence="1">Uncharacterized protein</fullName>
    </submittedName>
</protein>
<reference evidence="1" key="1">
    <citation type="submission" date="2015-04" db="EMBL/GenBank/DDBJ databases">
        <title>The genome sequence of the plant pathogenic Rhizarian Plasmodiophora brassicae reveals insights in its biotrophic life cycle and the origin of chitin synthesis.</title>
        <authorList>
            <person name="Schwelm A."/>
            <person name="Fogelqvist J."/>
            <person name="Knaust A."/>
            <person name="Julke S."/>
            <person name="Lilja T."/>
            <person name="Dhandapani V."/>
            <person name="Bonilla-Rosso G."/>
            <person name="Karlsson M."/>
            <person name="Shevchenko A."/>
            <person name="Choi S.R."/>
            <person name="Kim H.G."/>
            <person name="Park J.Y."/>
            <person name="Lim Y.P."/>
            <person name="Ludwig-Muller J."/>
            <person name="Dixelius C."/>
        </authorList>
    </citation>
    <scope>NUCLEOTIDE SEQUENCE</scope>
    <source>
        <tissue evidence="1">Potato root galls</tissue>
    </source>
</reference>
<evidence type="ECO:0000313" key="1">
    <source>
        <dbReference type="EMBL" id="CRZ00711.1"/>
    </source>
</evidence>
<dbReference type="EMBL" id="HACM01000269">
    <property type="protein sequence ID" value="CRZ00711.1"/>
    <property type="molecule type" value="Transcribed_RNA"/>
</dbReference>